<dbReference type="Proteomes" id="UP000315003">
    <property type="component" value="Chromosome"/>
</dbReference>
<dbReference type="Pfam" id="PF07587">
    <property type="entry name" value="PSD1"/>
    <property type="match status" value="1"/>
</dbReference>
<reference evidence="7 8" key="1">
    <citation type="submission" date="2019-02" db="EMBL/GenBank/DDBJ databases">
        <title>Deep-cultivation of Planctomycetes and their phenomic and genomic characterization uncovers novel biology.</title>
        <authorList>
            <person name="Wiegand S."/>
            <person name="Jogler M."/>
            <person name="Boedeker C."/>
            <person name="Pinto D."/>
            <person name="Vollmers J."/>
            <person name="Rivas-Marin E."/>
            <person name="Kohn T."/>
            <person name="Peeters S.H."/>
            <person name="Heuer A."/>
            <person name="Rast P."/>
            <person name="Oberbeckmann S."/>
            <person name="Bunk B."/>
            <person name="Jeske O."/>
            <person name="Meyerdierks A."/>
            <person name="Storesund J.E."/>
            <person name="Kallscheuer N."/>
            <person name="Luecker S."/>
            <person name="Lage O.M."/>
            <person name="Pohl T."/>
            <person name="Merkel B.J."/>
            <person name="Hornburger P."/>
            <person name="Mueller R.-W."/>
            <person name="Bruemmer F."/>
            <person name="Labrenz M."/>
            <person name="Spormann A.M."/>
            <person name="Op den Camp H."/>
            <person name="Overmann J."/>
            <person name="Amann R."/>
            <person name="Jetten M.S.M."/>
            <person name="Mascher T."/>
            <person name="Medema M.H."/>
            <person name="Devos D.P."/>
            <person name="Kaster A.-K."/>
            <person name="Ovreas L."/>
            <person name="Rohde M."/>
            <person name="Galperin M.Y."/>
            <person name="Jogler C."/>
        </authorList>
    </citation>
    <scope>NUCLEOTIDE SEQUENCE [LARGE SCALE GENOMIC DNA]</scope>
    <source>
        <strain evidence="7 8">SV_7m_r</strain>
    </source>
</reference>
<dbReference type="AlphaFoldDB" id="A0A517SYD8"/>
<dbReference type="GO" id="GO:0046872">
    <property type="term" value="F:metal ion binding"/>
    <property type="evidence" value="ECO:0007669"/>
    <property type="project" value="UniProtKB-KW"/>
</dbReference>
<dbReference type="InterPro" id="IPR036909">
    <property type="entry name" value="Cyt_c-like_dom_sf"/>
</dbReference>
<dbReference type="InterPro" id="IPR009056">
    <property type="entry name" value="Cyt_c-like_dom"/>
</dbReference>
<name>A0A517SYD8_9BACT</name>
<dbReference type="PANTHER" id="PTHR35889">
    <property type="entry name" value="CYCLOINULO-OLIGOSACCHARIDE FRUCTANOTRANSFERASE-RELATED"/>
    <property type="match status" value="1"/>
</dbReference>
<evidence type="ECO:0000259" key="6">
    <source>
        <dbReference type="PROSITE" id="PS51007"/>
    </source>
</evidence>
<evidence type="ECO:0000313" key="8">
    <source>
        <dbReference type="Proteomes" id="UP000315003"/>
    </source>
</evidence>
<dbReference type="PANTHER" id="PTHR35889:SF3">
    <property type="entry name" value="F-BOX DOMAIN-CONTAINING PROTEIN"/>
    <property type="match status" value="1"/>
</dbReference>
<feature type="coiled-coil region" evidence="5">
    <location>
        <begin position="384"/>
        <end position="411"/>
    </location>
</feature>
<accession>A0A517SYD8</accession>
<organism evidence="7 8">
    <name type="scientific">Stieleria bergensis</name>
    <dbReference type="NCBI Taxonomy" id="2528025"/>
    <lineage>
        <taxon>Bacteria</taxon>
        <taxon>Pseudomonadati</taxon>
        <taxon>Planctomycetota</taxon>
        <taxon>Planctomycetia</taxon>
        <taxon>Pirellulales</taxon>
        <taxon>Pirellulaceae</taxon>
        <taxon>Stieleria</taxon>
    </lineage>
</organism>
<dbReference type="EMBL" id="CP036272">
    <property type="protein sequence ID" value="QDT61165.1"/>
    <property type="molecule type" value="Genomic_DNA"/>
</dbReference>
<evidence type="ECO:0000256" key="5">
    <source>
        <dbReference type="SAM" id="Coils"/>
    </source>
</evidence>
<dbReference type="InterPro" id="IPR022655">
    <property type="entry name" value="DUF1553"/>
</dbReference>
<keyword evidence="2 4" id="KW-0479">Metal-binding</keyword>
<evidence type="ECO:0000256" key="3">
    <source>
        <dbReference type="ARBA" id="ARBA00023004"/>
    </source>
</evidence>
<dbReference type="PROSITE" id="PS51007">
    <property type="entry name" value="CYTC"/>
    <property type="match status" value="1"/>
</dbReference>
<evidence type="ECO:0000256" key="2">
    <source>
        <dbReference type="ARBA" id="ARBA00022723"/>
    </source>
</evidence>
<dbReference type="Pfam" id="PF07635">
    <property type="entry name" value="PSCyt1"/>
    <property type="match status" value="1"/>
</dbReference>
<keyword evidence="1 4" id="KW-0349">Heme</keyword>
<protein>
    <submittedName>
        <fullName evidence="7">Planctomycete cytochrome C</fullName>
    </submittedName>
</protein>
<keyword evidence="3 4" id="KW-0408">Iron</keyword>
<keyword evidence="5" id="KW-0175">Coiled coil</keyword>
<evidence type="ECO:0000256" key="4">
    <source>
        <dbReference type="PROSITE-ProRule" id="PRU00433"/>
    </source>
</evidence>
<dbReference type="SUPFAM" id="SSF46626">
    <property type="entry name" value="Cytochrome c"/>
    <property type="match status" value="1"/>
</dbReference>
<feature type="domain" description="Cytochrome c" evidence="6">
    <location>
        <begin position="37"/>
        <end position="134"/>
    </location>
</feature>
<dbReference type="InterPro" id="IPR011429">
    <property type="entry name" value="Cyt_c_Planctomycete-type"/>
</dbReference>
<proteinExistence type="predicted"/>
<dbReference type="GO" id="GO:0020037">
    <property type="term" value="F:heme binding"/>
    <property type="evidence" value="ECO:0007669"/>
    <property type="project" value="InterPro"/>
</dbReference>
<dbReference type="PROSITE" id="PS51257">
    <property type="entry name" value="PROKAR_LIPOPROTEIN"/>
    <property type="match status" value="1"/>
</dbReference>
<gene>
    <name evidence="7" type="ORF">SV7mr_36970</name>
</gene>
<dbReference type="RefSeq" id="WP_145274934.1">
    <property type="nucleotide sequence ID" value="NZ_CP036272.1"/>
</dbReference>
<keyword evidence="8" id="KW-1185">Reference proteome</keyword>
<evidence type="ECO:0000313" key="7">
    <source>
        <dbReference type="EMBL" id="QDT61165.1"/>
    </source>
</evidence>
<sequence length="1016" mass="113854">MLSKVSICGRNHWLPAKRLASGFVLLGAFFASCNGSAEQPAAPVQFNRDIRPILSDKCFSCHGIGSEDPAADLRLDQFEAATESAIVPGDVEASEVVARIESDDPDSIMPPPDSHKELSPEEIKLIRQWIQQGAGYEDHWAYQPMRRASSVDAKLPLSKQIDQITASRFEQAGMKPAGPADPVTLIRRLSFDLTGLPPTLDQVKAFQAKHDRQAIEALVDQYLASPAYGERMAMYWLDLVRYADTVGYHGDQNVSQSPYRDYVIQSFHRNIRYDQFVREQLAGDLLPDATLQQKVASGYNRLNQTTEEGGSQAKEYLAIYFADRVRNVSQVFLGSTMGCAQCHDHKYDPFTAKDFYSFGAFFADLQEVGVYSNRGRPPMMRVPTAEQQQQIKGLEQEIADAEAKQPELRAELLTKLAAWEGEAAKQIGVAVEVEKPWVDDALLVQAPTNGDWRFIAGDEKAGIPVHSGTKVRRQQSGELVQHYFDRSKQPLTVTDDTVFYSWVYIDPKNPAKALMLQINNGDWSHRKVWGSDDIVFGRTDKSGPAYFRAGALPATGQWTRLTVSAKEVGLKSGDKVSGMAFTQFAGKVFWDDAGYVDTDGVPAAIAKTLQTPKEKRDDTQQQNLITYYLESQDAWKDWKQQVQTLKDQRQRVEAMAPQTVVSVSGKARPIRILPRGNWLDESGPIVQPAVPEFMGQLEVGSERASRLDLADWICQPDNPLTARTMVNRVWALLFGRGIYTSLDDMGGQGTYPSDVELLDTLALEFIESGWDVKQLVREIVLTDAYQRSSLASAEWLQADAFNDKFARQGRFPLMAEMVRDNALQISGLLVDQVGGGSVRPYQPAGYYAQLNFPRRKYQADQGGNQYRRGVYTHWQRTFLHPMLKAFDAPSREECTAARARSNTPLQALVLLNDPTFIEAARVYAQRIMKHTPQQDDRMVWAFENAVSRQPSDEIKQTLKDVYQAHLAHYRDHPEAVAELLAQGQQPVDESLNAAELAAWTGVARVILNLHELTTRY</sequence>
<dbReference type="GO" id="GO:0009055">
    <property type="term" value="F:electron transfer activity"/>
    <property type="evidence" value="ECO:0007669"/>
    <property type="project" value="InterPro"/>
</dbReference>
<evidence type="ECO:0000256" key="1">
    <source>
        <dbReference type="ARBA" id="ARBA00022617"/>
    </source>
</evidence>
<dbReference type="Pfam" id="PF07583">
    <property type="entry name" value="PSCyt2"/>
    <property type="match status" value="1"/>
</dbReference>
<dbReference type="OrthoDB" id="127107at2"/>
<dbReference type="InterPro" id="IPR011444">
    <property type="entry name" value="DUF1549"/>
</dbReference>